<dbReference type="Gene3D" id="2.60.40.3710">
    <property type="match status" value="1"/>
</dbReference>
<evidence type="ECO:0000313" key="11">
    <source>
        <dbReference type="Proteomes" id="UP000503540"/>
    </source>
</evidence>
<evidence type="ECO:0000256" key="5">
    <source>
        <dbReference type="ARBA" id="ARBA00023315"/>
    </source>
</evidence>
<evidence type="ECO:0000256" key="2">
    <source>
        <dbReference type="ARBA" id="ARBA00022679"/>
    </source>
</evidence>
<evidence type="ECO:0000256" key="7">
    <source>
        <dbReference type="PROSITE-ProRule" id="PRU01373"/>
    </source>
</evidence>
<dbReference type="GO" id="GO:0071555">
    <property type="term" value="P:cell wall organization"/>
    <property type="evidence" value="ECO:0007669"/>
    <property type="project" value="UniProtKB-UniRule"/>
</dbReference>
<gene>
    <name evidence="10" type="ORF">F5544_26945</name>
</gene>
<name>A0A6G9YJY0_9NOCA</name>
<dbReference type="AlphaFoldDB" id="A0A6G9YJY0"/>
<evidence type="ECO:0000256" key="8">
    <source>
        <dbReference type="SAM" id="SignalP"/>
    </source>
</evidence>
<dbReference type="PROSITE" id="PS52029">
    <property type="entry name" value="LD_TPASE"/>
    <property type="match status" value="1"/>
</dbReference>
<keyword evidence="11" id="KW-1185">Reference proteome</keyword>
<dbReference type="InterPro" id="IPR005490">
    <property type="entry name" value="LD_TPept_cat_dom"/>
</dbReference>
<dbReference type="CDD" id="cd16913">
    <property type="entry name" value="YkuD_like"/>
    <property type="match status" value="1"/>
</dbReference>
<accession>A0A6G9YJY0</accession>
<feature type="chain" id="PRO_5026231007" evidence="8">
    <location>
        <begin position="28"/>
        <end position="250"/>
    </location>
</feature>
<evidence type="ECO:0000256" key="3">
    <source>
        <dbReference type="ARBA" id="ARBA00022960"/>
    </source>
</evidence>
<dbReference type="GO" id="GO:0018104">
    <property type="term" value="P:peptidoglycan-protein cross-linking"/>
    <property type="evidence" value="ECO:0007669"/>
    <property type="project" value="TreeGrafter"/>
</dbReference>
<protein>
    <submittedName>
        <fullName evidence="10">L,D-transpeptidase family protein</fullName>
    </submittedName>
</protein>
<organism evidence="10 11">
    <name type="scientific">Nocardia arthritidis</name>
    <dbReference type="NCBI Taxonomy" id="228602"/>
    <lineage>
        <taxon>Bacteria</taxon>
        <taxon>Bacillati</taxon>
        <taxon>Actinomycetota</taxon>
        <taxon>Actinomycetes</taxon>
        <taxon>Mycobacteriales</taxon>
        <taxon>Nocardiaceae</taxon>
        <taxon>Nocardia</taxon>
    </lineage>
</organism>
<dbReference type="PANTHER" id="PTHR30582">
    <property type="entry name" value="L,D-TRANSPEPTIDASE"/>
    <property type="match status" value="1"/>
</dbReference>
<comment type="pathway">
    <text evidence="1 7">Cell wall biogenesis; peptidoglycan biosynthesis.</text>
</comment>
<feature type="active site" description="Nucleophile" evidence="7">
    <location>
        <position position="225"/>
    </location>
</feature>
<dbReference type="GO" id="GO:0016746">
    <property type="term" value="F:acyltransferase activity"/>
    <property type="evidence" value="ECO:0007669"/>
    <property type="project" value="UniProtKB-KW"/>
</dbReference>
<dbReference type="Proteomes" id="UP000503540">
    <property type="component" value="Chromosome"/>
</dbReference>
<keyword evidence="3 7" id="KW-0133">Cell shape</keyword>
<dbReference type="Pfam" id="PF17964">
    <property type="entry name" value="Big_10"/>
    <property type="match status" value="1"/>
</dbReference>
<dbReference type="InterPro" id="IPR038063">
    <property type="entry name" value="Transpep_catalytic_dom"/>
</dbReference>
<keyword evidence="6 7" id="KW-0961">Cell wall biogenesis/degradation</keyword>
<feature type="domain" description="L,D-TPase catalytic" evidence="9">
    <location>
        <begin position="124"/>
        <end position="249"/>
    </location>
</feature>
<dbReference type="RefSeq" id="WP_167475804.1">
    <property type="nucleotide sequence ID" value="NZ_CP046172.1"/>
</dbReference>
<dbReference type="PANTHER" id="PTHR30582:SF2">
    <property type="entry name" value="L,D-TRANSPEPTIDASE YCIB-RELATED"/>
    <property type="match status" value="1"/>
</dbReference>
<sequence length="250" mass="26233">MRSALRNLFLATAVVAFGVFGSGAATAAMIDAPPGPAVVGIAPSAGQTVGIAAPVTVTFAAAVQDRARAEHAFTISAPKPVTGTFSWIDDRDLRWNPSGFLPADARINVGLGPVHTQFQTNGGVSGEGDMSAHTFSILIGGQVVRTMPASYGKPGWETPPGTWPVLEKARSVVFDSRTIGIPLSSPQGYIINGEFAERLTWGGVYIHSAPWSVEQQGNSNVSHGCVNLAPGDAEWVYNTINVGDPVNLHW</sequence>
<feature type="active site" description="Proton donor/acceptor" evidence="7">
    <location>
        <position position="207"/>
    </location>
</feature>
<keyword evidence="8" id="KW-0732">Signal</keyword>
<dbReference type="GO" id="GO:0071972">
    <property type="term" value="F:peptidoglycan L,D-transpeptidase activity"/>
    <property type="evidence" value="ECO:0007669"/>
    <property type="project" value="TreeGrafter"/>
</dbReference>
<keyword evidence="4 7" id="KW-0573">Peptidoglycan synthesis</keyword>
<dbReference type="InterPro" id="IPR050979">
    <property type="entry name" value="LD-transpeptidase"/>
</dbReference>
<dbReference type="SUPFAM" id="SSF141523">
    <property type="entry name" value="L,D-transpeptidase catalytic domain-like"/>
    <property type="match status" value="1"/>
</dbReference>
<dbReference type="InterPro" id="IPR041280">
    <property type="entry name" value="Big_10"/>
</dbReference>
<evidence type="ECO:0000256" key="6">
    <source>
        <dbReference type="ARBA" id="ARBA00023316"/>
    </source>
</evidence>
<keyword evidence="2" id="KW-0808">Transferase</keyword>
<proteinExistence type="predicted"/>
<evidence type="ECO:0000259" key="9">
    <source>
        <dbReference type="PROSITE" id="PS52029"/>
    </source>
</evidence>
<feature type="signal peptide" evidence="8">
    <location>
        <begin position="1"/>
        <end position="27"/>
    </location>
</feature>
<dbReference type="GO" id="GO:0008360">
    <property type="term" value="P:regulation of cell shape"/>
    <property type="evidence" value="ECO:0007669"/>
    <property type="project" value="UniProtKB-UniRule"/>
</dbReference>
<keyword evidence="5" id="KW-0012">Acyltransferase</keyword>
<dbReference type="Gene3D" id="2.40.440.10">
    <property type="entry name" value="L,D-transpeptidase catalytic domain-like"/>
    <property type="match status" value="1"/>
</dbReference>
<evidence type="ECO:0000313" key="10">
    <source>
        <dbReference type="EMBL" id="QIS13243.1"/>
    </source>
</evidence>
<dbReference type="EMBL" id="CP046172">
    <property type="protein sequence ID" value="QIS13243.1"/>
    <property type="molecule type" value="Genomic_DNA"/>
</dbReference>
<dbReference type="Pfam" id="PF03734">
    <property type="entry name" value="YkuD"/>
    <property type="match status" value="1"/>
</dbReference>
<dbReference type="GO" id="GO:0005576">
    <property type="term" value="C:extracellular region"/>
    <property type="evidence" value="ECO:0007669"/>
    <property type="project" value="TreeGrafter"/>
</dbReference>
<reference evidence="10 11" key="1">
    <citation type="journal article" date="2019" name="ACS Chem. Biol.">
        <title>Identification and Mobilization of a Cryptic Antibiotic Biosynthesis Gene Locus from a Human-Pathogenic Nocardia Isolate.</title>
        <authorList>
            <person name="Herisse M."/>
            <person name="Ishida K."/>
            <person name="Porter J.L."/>
            <person name="Howden B."/>
            <person name="Hertweck C."/>
            <person name="Stinear T.P."/>
            <person name="Pidot S.J."/>
        </authorList>
    </citation>
    <scope>NUCLEOTIDE SEQUENCE [LARGE SCALE GENOMIC DNA]</scope>
    <source>
        <strain evidence="10 11">AUSMDU00012717</strain>
    </source>
</reference>
<dbReference type="UniPathway" id="UPA00219"/>
<evidence type="ECO:0000256" key="4">
    <source>
        <dbReference type="ARBA" id="ARBA00022984"/>
    </source>
</evidence>
<evidence type="ECO:0000256" key="1">
    <source>
        <dbReference type="ARBA" id="ARBA00004752"/>
    </source>
</evidence>
<dbReference type="CDD" id="cd13431">
    <property type="entry name" value="LDT_IgD_like_1"/>
    <property type="match status" value="1"/>
</dbReference>
<dbReference type="KEGG" id="nah:F5544_26945"/>